<name>A0A543AU00_9ACTN</name>
<dbReference type="PANTHER" id="PTHR46696:SF6">
    <property type="entry name" value="P450, PUTATIVE (EUROFUNG)-RELATED"/>
    <property type="match status" value="1"/>
</dbReference>
<evidence type="ECO:0000313" key="9">
    <source>
        <dbReference type="Proteomes" id="UP000317043"/>
    </source>
</evidence>
<keyword evidence="3 7" id="KW-0479">Metal-binding</keyword>
<dbReference type="PANTHER" id="PTHR46696">
    <property type="entry name" value="P450, PUTATIVE (EUROFUNG)-RELATED"/>
    <property type="match status" value="1"/>
</dbReference>
<dbReference type="GO" id="GO:0004497">
    <property type="term" value="F:monooxygenase activity"/>
    <property type="evidence" value="ECO:0007669"/>
    <property type="project" value="UniProtKB-KW"/>
</dbReference>
<dbReference type="InParanoid" id="A0A543AU00"/>
<gene>
    <name evidence="8" type="ORF">FB566_1568</name>
</gene>
<evidence type="ECO:0000256" key="7">
    <source>
        <dbReference type="RuleBase" id="RU000461"/>
    </source>
</evidence>
<reference evidence="8 9" key="1">
    <citation type="submission" date="2019-06" db="EMBL/GenBank/DDBJ databases">
        <title>Sequencing the genomes of 1000 actinobacteria strains.</title>
        <authorList>
            <person name="Klenk H.-P."/>
        </authorList>
    </citation>
    <scope>NUCLEOTIDE SEQUENCE [LARGE SCALE GENOMIC DNA]</scope>
    <source>
        <strain evidence="8 9">DSM 45928</strain>
    </source>
</reference>
<dbReference type="InterPro" id="IPR036396">
    <property type="entry name" value="Cyt_P450_sf"/>
</dbReference>
<evidence type="ECO:0000256" key="6">
    <source>
        <dbReference type="ARBA" id="ARBA00023033"/>
    </source>
</evidence>
<dbReference type="GO" id="GO:0005506">
    <property type="term" value="F:iron ion binding"/>
    <property type="evidence" value="ECO:0007669"/>
    <property type="project" value="InterPro"/>
</dbReference>
<dbReference type="Proteomes" id="UP000317043">
    <property type="component" value="Unassembled WGS sequence"/>
</dbReference>
<protein>
    <submittedName>
        <fullName evidence="8">Cytochrome P450</fullName>
    </submittedName>
</protein>
<keyword evidence="9" id="KW-1185">Reference proteome</keyword>
<dbReference type="CDD" id="cd11030">
    <property type="entry name" value="CYP105-like"/>
    <property type="match status" value="1"/>
</dbReference>
<evidence type="ECO:0000313" key="8">
    <source>
        <dbReference type="EMBL" id="TQL76048.1"/>
    </source>
</evidence>
<dbReference type="AlphaFoldDB" id="A0A543AU00"/>
<dbReference type="InterPro" id="IPR017972">
    <property type="entry name" value="Cyt_P450_CS"/>
</dbReference>
<keyword evidence="4 7" id="KW-0560">Oxidoreductase</keyword>
<dbReference type="GO" id="GO:0020037">
    <property type="term" value="F:heme binding"/>
    <property type="evidence" value="ECO:0007669"/>
    <property type="project" value="InterPro"/>
</dbReference>
<comment type="caution">
    <text evidence="8">The sequence shown here is derived from an EMBL/GenBank/DDBJ whole genome shotgun (WGS) entry which is preliminary data.</text>
</comment>
<organism evidence="8 9">
    <name type="scientific">Stackebrandtia endophytica</name>
    <dbReference type="NCBI Taxonomy" id="1496996"/>
    <lineage>
        <taxon>Bacteria</taxon>
        <taxon>Bacillati</taxon>
        <taxon>Actinomycetota</taxon>
        <taxon>Actinomycetes</taxon>
        <taxon>Glycomycetales</taxon>
        <taxon>Glycomycetaceae</taxon>
        <taxon>Stackebrandtia</taxon>
    </lineage>
</organism>
<dbReference type="PROSITE" id="PS00086">
    <property type="entry name" value="CYTOCHROME_P450"/>
    <property type="match status" value="1"/>
</dbReference>
<dbReference type="InterPro" id="IPR001128">
    <property type="entry name" value="Cyt_P450"/>
</dbReference>
<accession>A0A543AU00</accession>
<dbReference type="FunCoup" id="A0A543AU00">
    <property type="interactions" value="1"/>
</dbReference>
<dbReference type="EMBL" id="VFOW01000001">
    <property type="protein sequence ID" value="TQL76048.1"/>
    <property type="molecule type" value="Genomic_DNA"/>
</dbReference>
<dbReference type="PRINTS" id="PR00359">
    <property type="entry name" value="BP450"/>
</dbReference>
<dbReference type="InterPro" id="IPR002397">
    <property type="entry name" value="Cyt_P450_B"/>
</dbReference>
<dbReference type="FunFam" id="1.10.630.10:FF:000018">
    <property type="entry name" value="Cytochrome P450 monooxygenase"/>
    <property type="match status" value="1"/>
</dbReference>
<proteinExistence type="inferred from homology"/>
<evidence type="ECO:0000256" key="4">
    <source>
        <dbReference type="ARBA" id="ARBA00023002"/>
    </source>
</evidence>
<keyword evidence="2 7" id="KW-0349">Heme</keyword>
<comment type="similarity">
    <text evidence="1 7">Belongs to the cytochrome P450 family.</text>
</comment>
<keyword evidence="5 7" id="KW-0408">Iron</keyword>
<dbReference type="GO" id="GO:0016705">
    <property type="term" value="F:oxidoreductase activity, acting on paired donors, with incorporation or reduction of molecular oxygen"/>
    <property type="evidence" value="ECO:0007669"/>
    <property type="project" value="InterPro"/>
</dbReference>
<dbReference type="SUPFAM" id="SSF48264">
    <property type="entry name" value="Cytochrome P450"/>
    <property type="match status" value="1"/>
</dbReference>
<keyword evidence="6 7" id="KW-0503">Monooxygenase</keyword>
<evidence type="ECO:0000256" key="2">
    <source>
        <dbReference type="ARBA" id="ARBA00022617"/>
    </source>
</evidence>
<sequence length="396" mass="44020">MMSEEAFTLVQFQRDGLDPVPELARRRAEQPISRLQYPIGPPVWLVTSYADSRAILGDHARFSSDFAKMTAGDDLDVLAALNPGGLGFTDPPDHTRLRKMLTPEFTMRRLRRLVPRIEGIIDDRLDAMEASDKPVDLVDLFAVPIPSLVISELLGVPYPDRDEFQRLSMSRFDFLGDIEGCLGAVQETLDYLGGLVTEQRKNPGDNLLGMLVREHGDNITDDELTGLADGILIGGHETTASMLALGALHLMTSPEHFAMIRDSDEHVESVVDELLRYLTVVQVAFPRIALEDVELSGHTIAAGEVVLCSLSGANRDPKLGPDMDKVNPFREMPPHFAFGYGLHRCVGAELGRMELRMAYPALLRRFPTLKLAVPFEELKFRELSIVYGVESLPVTW</sequence>
<evidence type="ECO:0000256" key="5">
    <source>
        <dbReference type="ARBA" id="ARBA00023004"/>
    </source>
</evidence>
<evidence type="ECO:0000256" key="3">
    <source>
        <dbReference type="ARBA" id="ARBA00022723"/>
    </source>
</evidence>
<dbReference type="Pfam" id="PF00067">
    <property type="entry name" value="p450"/>
    <property type="match status" value="1"/>
</dbReference>
<evidence type="ECO:0000256" key="1">
    <source>
        <dbReference type="ARBA" id="ARBA00010617"/>
    </source>
</evidence>
<dbReference type="PRINTS" id="PR00385">
    <property type="entry name" value="P450"/>
</dbReference>
<dbReference type="Gene3D" id="1.10.630.10">
    <property type="entry name" value="Cytochrome P450"/>
    <property type="match status" value="1"/>
</dbReference>